<dbReference type="Proteomes" id="UP000542125">
    <property type="component" value="Unassembled WGS sequence"/>
</dbReference>
<dbReference type="InterPro" id="IPR036866">
    <property type="entry name" value="RibonucZ/Hydroxyglut_hydro"/>
</dbReference>
<evidence type="ECO:0000313" key="4">
    <source>
        <dbReference type="EMBL" id="NYE81783.1"/>
    </source>
</evidence>
<comment type="caution">
    <text evidence="4">The sequence shown here is derived from an EMBL/GenBank/DDBJ whole genome shotgun (WGS) entry which is preliminary data.</text>
</comment>
<dbReference type="AlphaFoldDB" id="A0A7Y9IRQ3"/>
<reference evidence="4 5" key="1">
    <citation type="submission" date="2020-07" db="EMBL/GenBank/DDBJ databases">
        <title>Genomic Encyclopedia of Type Strains, Phase IV (KMG-V): Genome sequencing to study the core and pangenomes of soil and plant-associated prokaryotes.</title>
        <authorList>
            <person name="Whitman W."/>
        </authorList>
    </citation>
    <scope>NUCLEOTIDE SEQUENCE [LARGE SCALE GENOMIC DNA]</scope>
    <source>
        <strain evidence="4 5">SAS40</strain>
    </source>
</reference>
<feature type="chain" id="PRO_5030815630" evidence="2">
    <location>
        <begin position="24"/>
        <end position="299"/>
    </location>
</feature>
<dbReference type="InterPro" id="IPR050114">
    <property type="entry name" value="UPF0173_UPF0282_UlaG_hydrolase"/>
</dbReference>
<dbReference type="PANTHER" id="PTHR43546:SF9">
    <property type="entry name" value="L-ASCORBATE-6-PHOSPHATE LACTONASE ULAG-RELATED"/>
    <property type="match status" value="1"/>
</dbReference>
<dbReference type="Pfam" id="PF12706">
    <property type="entry name" value="Lactamase_B_2"/>
    <property type="match status" value="1"/>
</dbReference>
<dbReference type="RefSeq" id="WP_179584041.1">
    <property type="nucleotide sequence ID" value="NZ_JACBYR010000001.1"/>
</dbReference>
<accession>A0A7Y9IRQ3</accession>
<dbReference type="EMBL" id="JACBYR010000001">
    <property type="protein sequence ID" value="NYE81783.1"/>
    <property type="molecule type" value="Genomic_DNA"/>
</dbReference>
<keyword evidence="5" id="KW-1185">Reference proteome</keyword>
<proteinExistence type="predicted"/>
<dbReference type="InterPro" id="IPR001279">
    <property type="entry name" value="Metallo-B-lactamas"/>
</dbReference>
<gene>
    <name evidence="4" type="ORF">FHW18_001054</name>
</gene>
<dbReference type="Gene3D" id="3.60.15.10">
    <property type="entry name" value="Ribonuclease Z/Hydroxyacylglutathione hydrolase-like"/>
    <property type="match status" value="1"/>
</dbReference>
<keyword evidence="2" id="KW-0732">Signal</keyword>
<evidence type="ECO:0000256" key="1">
    <source>
        <dbReference type="ARBA" id="ARBA00022801"/>
    </source>
</evidence>
<dbReference type="PANTHER" id="PTHR43546">
    <property type="entry name" value="UPF0173 METAL-DEPENDENT HYDROLASE MJ1163-RELATED"/>
    <property type="match status" value="1"/>
</dbReference>
<name>A0A7Y9IRQ3_9BURK</name>
<sequence length="299" mass="32664">MKTAHVLFSAALMTGFCSLSAQAATEATAQATMQSTARTTQHVTFQQIRNATIKLTYAGTTFLIDPMLAKRGAYPGFAGSYRSELRNPLVELPMPVADVIKADAVIVTHTHLDHWDEAAKKTLPKTVPLIAQDDTDAQAIRKDGFKDVRVLRDTIELKGTRISRAEGQHGSAEAIHAVPMLNPVMGIVFQRPGYRTVYVAGDTIWNGQVEAAIKQFQPDVIILNTGYARIKGLDGSIIMGKADLQRAYELAPKATIIGSHMDAVNHGMQTRAELRAFIHATGMDFSRVLVPDDGQSYQF</sequence>
<feature type="domain" description="Metallo-beta-lactamase" evidence="3">
    <location>
        <begin position="61"/>
        <end position="256"/>
    </location>
</feature>
<protein>
    <submittedName>
        <fullName evidence="4">L-ascorbate metabolism protein UlaG (Beta-lactamase superfamily)</fullName>
    </submittedName>
</protein>
<organism evidence="4 5">
    <name type="scientific">Pigmentiphaga litoralis</name>
    <dbReference type="NCBI Taxonomy" id="516702"/>
    <lineage>
        <taxon>Bacteria</taxon>
        <taxon>Pseudomonadati</taxon>
        <taxon>Pseudomonadota</taxon>
        <taxon>Betaproteobacteria</taxon>
        <taxon>Burkholderiales</taxon>
        <taxon>Alcaligenaceae</taxon>
        <taxon>Pigmentiphaga</taxon>
    </lineage>
</organism>
<dbReference type="SUPFAM" id="SSF56281">
    <property type="entry name" value="Metallo-hydrolase/oxidoreductase"/>
    <property type="match status" value="1"/>
</dbReference>
<evidence type="ECO:0000313" key="5">
    <source>
        <dbReference type="Proteomes" id="UP000542125"/>
    </source>
</evidence>
<evidence type="ECO:0000259" key="3">
    <source>
        <dbReference type="Pfam" id="PF12706"/>
    </source>
</evidence>
<dbReference type="GO" id="GO:0016787">
    <property type="term" value="F:hydrolase activity"/>
    <property type="evidence" value="ECO:0007669"/>
    <property type="project" value="UniProtKB-KW"/>
</dbReference>
<keyword evidence="1" id="KW-0378">Hydrolase</keyword>
<feature type="signal peptide" evidence="2">
    <location>
        <begin position="1"/>
        <end position="23"/>
    </location>
</feature>
<evidence type="ECO:0000256" key="2">
    <source>
        <dbReference type="SAM" id="SignalP"/>
    </source>
</evidence>